<dbReference type="InterPro" id="IPR002514">
    <property type="entry name" value="Transposase_8"/>
</dbReference>
<gene>
    <name evidence="2" type="ORF">ACFFUR_03770</name>
</gene>
<feature type="non-terminal residue" evidence="2">
    <location>
        <position position="1"/>
    </location>
</feature>
<dbReference type="RefSeq" id="WP_379945343.1">
    <property type="nucleotide sequence ID" value="NZ_JBHMEW010000013.1"/>
</dbReference>
<dbReference type="Proteomes" id="UP001589654">
    <property type="component" value="Unassembled WGS sequence"/>
</dbReference>
<dbReference type="EMBL" id="JBHMEW010000013">
    <property type="protein sequence ID" value="MFB9210911.1"/>
    <property type="molecule type" value="Genomic_DNA"/>
</dbReference>
<accession>A0ABV5J2H1</accession>
<evidence type="ECO:0000313" key="2">
    <source>
        <dbReference type="EMBL" id="MFB9210911.1"/>
    </source>
</evidence>
<reference evidence="2 3" key="1">
    <citation type="submission" date="2024-09" db="EMBL/GenBank/DDBJ databases">
        <authorList>
            <person name="Sun Q."/>
            <person name="Mori K."/>
        </authorList>
    </citation>
    <scope>NUCLEOTIDE SEQUENCE [LARGE SCALE GENOMIC DNA]</scope>
    <source>
        <strain evidence="2 3">CECT 7682</strain>
    </source>
</reference>
<dbReference type="SUPFAM" id="SSF46689">
    <property type="entry name" value="Homeodomain-like"/>
    <property type="match status" value="1"/>
</dbReference>
<evidence type="ECO:0000313" key="3">
    <source>
        <dbReference type="Proteomes" id="UP001589654"/>
    </source>
</evidence>
<name>A0ABV5J2H1_9BACT</name>
<protein>
    <submittedName>
        <fullName evidence="2">Transposase</fullName>
    </submittedName>
</protein>
<dbReference type="InterPro" id="IPR009057">
    <property type="entry name" value="Homeodomain-like_sf"/>
</dbReference>
<sequence>STEVGRELGIGPDLVRRWAREFKASESSSFPGNGKQHLTEEEKEILALKKALKEAELERDILKKAVSIFSKGDNKYSGS</sequence>
<comment type="caution">
    <text evidence="2">The sequence shown here is derived from an EMBL/GenBank/DDBJ whole genome shotgun (WGS) entry which is preliminary data.</text>
</comment>
<organism evidence="2 3">
    <name type="scientific">Echinicola jeungdonensis</name>
    <dbReference type="NCBI Taxonomy" id="709343"/>
    <lineage>
        <taxon>Bacteria</taxon>
        <taxon>Pseudomonadati</taxon>
        <taxon>Bacteroidota</taxon>
        <taxon>Cytophagia</taxon>
        <taxon>Cytophagales</taxon>
        <taxon>Cyclobacteriaceae</taxon>
        <taxon>Echinicola</taxon>
    </lineage>
</organism>
<feature type="coiled-coil region" evidence="1">
    <location>
        <begin position="38"/>
        <end position="65"/>
    </location>
</feature>
<evidence type="ECO:0000256" key="1">
    <source>
        <dbReference type="SAM" id="Coils"/>
    </source>
</evidence>
<keyword evidence="3" id="KW-1185">Reference proteome</keyword>
<keyword evidence="1" id="KW-0175">Coiled coil</keyword>
<dbReference type="Pfam" id="PF01527">
    <property type="entry name" value="HTH_Tnp_1"/>
    <property type="match status" value="1"/>
</dbReference>
<proteinExistence type="predicted"/>